<dbReference type="Proteomes" id="UP001642540">
    <property type="component" value="Unassembled WGS sequence"/>
</dbReference>
<gene>
    <name evidence="2" type="ORF">ODALV1_LOCUS27837</name>
    <name evidence="3" type="ORF">ODALV1_LOCUS27847</name>
</gene>
<evidence type="ECO:0008006" key="5">
    <source>
        <dbReference type="Google" id="ProtNLM"/>
    </source>
</evidence>
<feature type="region of interest" description="Disordered" evidence="1">
    <location>
        <begin position="94"/>
        <end position="130"/>
    </location>
</feature>
<name>A0ABP1RZW2_9HEXA</name>
<accession>A0ABP1RZW2</accession>
<dbReference type="EMBL" id="CAXLJM020000126">
    <property type="protein sequence ID" value="CAL8139464.1"/>
    <property type="molecule type" value="Genomic_DNA"/>
</dbReference>
<evidence type="ECO:0000313" key="2">
    <source>
        <dbReference type="EMBL" id="CAL8139444.1"/>
    </source>
</evidence>
<evidence type="ECO:0000313" key="3">
    <source>
        <dbReference type="EMBL" id="CAL8139464.1"/>
    </source>
</evidence>
<feature type="compositionally biased region" description="Polar residues" evidence="1">
    <location>
        <begin position="94"/>
        <end position="103"/>
    </location>
</feature>
<sequence length="412" mass="44206">MFRRSPLTIIHVTTSKLNYAGSVYVPTPVNEVAKGTTNHHTVSSVEAPTLSSLTEPSSYSTTDTPPFTASAITSKLDYTRIVGVPTSLNEVPTAATNHHTVSSVEPPTLSSLTEPSSYSTTETPPSTVSTATSKLDYTGIVGVPTPVNEVATVTAYHHTVSSVEPPTLTSLTELSSYSTTETQVSSTTARVITSKLNYAGIVSVPSPATEVATVTTNNHTISSVKPPNLSSLTEVSSNSTTESPPSTATNITHVGTVPTTGIKYLKTVRHINASDEGLSNLLLRSNSENKTNYEIATPCSFAQTSMFDKVTTETLLMAHLRSLCNEARLFRRAKERYDERTRGILTLNPALNRKFECASLRFLYKNCYTKCASAIPIKASFPQGGTWGASELFSQISYGMHCDGKKVTALSM</sequence>
<feature type="region of interest" description="Disordered" evidence="1">
    <location>
        <begin position="225"/>
        <end position="254"/>
    </location>
</feature>
<evidence type="ECO:0000313" key="4">
    <source>
        <dbReference type="Proteomes" id="UP001642540"/>
    </source>
</evidence>
<dbReference type="EMBL" id="CAXLJM020000126">
    <property type="protein sequence ID" value="CAL8139444.1"/>
    <property type="molecule type" value="Genomic_DNA"/>
</dbReference>
<organism evidence="2 4">
    <name type="scientific">Orchesella dallaii</name>
    <dbReference type="NCBI Taxonomy" id="48710"/>
    <lineage>
        <taxon>Eukaryota</taxon>
        <taxon>Metazoa</taxon>
        <taxon>Ecdysozoa</taxon>
        <taxon>Arthropoda</taxon>
        <taxon>Hexapoda</taxon>
        <taxon>Collembola</taxon>
        <taxon>Entomobryomorpha</taxon>
        <taxon>Entomobryoidea</taxon>
        <taxon>Orchesellidae</taxon>
        <taxon>Orchesellinae</taxon>
        <taxon>Orchesella</taxon>
    </lineage>
</organism>
<proteinExistence type="predicted"/>
<reference evidence="2 4" key="1">
    <citation type="submission" date="2024-08" db="EMBL/GenBank/DDBJ databases">
        <authorList>
            <person name="Cucini C."/>
            <person name="Frati F."/>
        </authorList>
    </citation>
    <scope>NUCLEOTIDE SEQUENCE [LARGE SCALE GENOMIC DNA]</scope>
</reference>
<feature type="compositionally biased region" description="Low complexity" evidence="1">
    <location>
        <begin position="228"/>
        <end position="247"/>
    </location>
</feature>
<feature type="region of interest" description="Disordered" evidence="1">
    <location>
        <begin position="36"/>
        <end position="64"/>
    </location>
</feature>
<protein>
    <recommendedName>
        <fullName evidence="5">Zonadhesin</fullName>
    </recommendedName>
</protein>
<evidence type="ECO:0000256" key="1">
    <source>
        <dbReference type="SAM" id="MobiDB-lite"/>
    </source>
</evidence>
<feature type="compositionally biased region" description="Low complexity" evidence="1">
    <location>
        <begin position="105"/>
        <end position="130"/>
    </location>
</feature>
<comment type="caution">
    <text evidence="2">The sequence shown here is derived from an EMBL/GenBank/DDBJ whole genome shotgun (WGS) entry which is preliminary data.</text>
</comment>
<keyword evidence="4" id="KW-1185">Reference proteome</keyword>